<keyword evidence="3" id="KW-1185">Reference proteome</keyword>
<dbReference type="AlphaFoldDB" id="A0AAF5DEW7"/>
<dbReference type="SUPFAM" id="SSF55277">
    <property type="entry name" value="GYF domain"/>
    <property type="match status" value="1"/>
</dbReference>
<dbReference type="WBParaSite" id="TCONS_00010525.p1">
    <property type="protein sequence ID" value="TCONS_00010525.p1"/>
    <property type="gene ID" value="XLOC_003755"/>
</dbReference>
<accession>A0AAF5DEW7</accession>
<dbReference type="Gene3D" id="3.30.1490.40">
    <property type="match status" value="1"/>
</dbReference>
<proteinExistence type="predicted"/>
<organism evidence="3 4">
    <name type="scientific">Strongyloides stercoralis</name>
    <name type="common">Threadworm</name>
    <dbReference type="NCBI Taxonomy" id="6248"/>
    <lineage>
        <taxon>Eukaryota</taxon>
        <taxon>Metazoa</taxon>
        <taxon>Ecdysozoa</taxon>
        <taxon>Nematoda</taxon>
        <taxon>Chromadorea</taxon>
        <taxon>Rhabditida</taxon>
        <taxon>Tylenchina</taxon>
        <taxon>Panagrolaimomorpha</taxon>
        <taxon>Strongyloidoidea</taxon>
        <taxon>Strongyloididae</taxon>
        <taxon>Strongyloides</taxon>
    </lineage>
</organism>
<protein>
    <submittedName>
        <fullName evidence="4">GYF domain-containing protein</fullName>
    </submittedName>
</protein>
<evidence type="ECO:0000313" key="3">
    <source>
        <dbReference type="Proteomes" id="UP000035681"/>
    </source>
</evidence>
<dbReference type="InterPro" id="IPR018613">
    <property type="entry name" value="Ccdc97-like"/>
</dbReference>
<sequence length="513" mass="59306">MNLKELFHQIVEGEIKKCNNDSNDKDNKLKEIKNIFDSSKLKFVITFSSYISLSQLELFYYKPDGTLEDNSYITRLQVAYGKSRKNTETDVKLRNDRWIIFEELCRNTDFFSDKKMRERDPQLYDIMIGNYLNDKEKEELKPNPINSGFSGVMQQFADSERISQRKCQDNYMMKLYEEVVIKGNTKLLDNEDIVEEEKEDNKDSNKEFLRNEFLNIMKQRFINGEDINMTITNNRTEMTSSPEAVTTPNPSDDGRKKWYYCGNDQVIYGPYTSNDMRVWTENGYIGEYVMIRGEDDLHFHRLMDYRRALNGDCPFKCNVSSFESIQQQNHNQNTSNREFLPSENGFDYSERPNNVIFIPHTGGSPFYHTTIPPNMIPYNPIPVISPQLTNPLRMVNNPSSYGMEINMIQGNGMENTINYSPASSENFDETNNNMSLTSDASTSTSDAPWMDEGKKKNIPIIVDVSTSTEDLKKNNSDIGTQTAIEITAKTLTELVENMLGVRIQIITNNQDEL</sequence>
<feature type="domain" description="GYF" evidence="2">
    <location>
        <begin position="255"/>
        <end position="303"/>
    </location>
</feature>
<evidence type="ECO:0000256" key="1">
    <source>
        <dbReference type="SAM" id="MobiDB-lite"/>
    </source>
</evidence>
<feature type="compositionally biased region" description="Low complexity" evidence="1">
    <location>
        <begin position="437"/>
        <end position="447"/>
    </location>
</feature>
<evidence type="ECO:0000313" key="4">
    <source>
        <dbReference type="WBParaSite" id="TCONS_00010525.p1"/>
    </source>
</evidence>
<dbReference type="PROSITE" id="PS50829">
    <property type="entry name" value="GYF"/>
    <property type="match status" value="1"/>
</dbReference>
<name>A0AAF5DEW7_STRER</name>
<dbReference type="PANTHER" id="PTHR31840">
    <property type="entry name" value="COILED-COIL DOMAIN-CONTAINING PROTEIN 97"/>
    <property type="match status" value="1"/>
</dbReference>
<dbReference type="InterPro" id="IPR040233">
    <property type="entry name" value="CCD97-like_C"/>
</dbReference>
<dbReference type="Pfam" id="PF09747">
    <property type="entry name" value="CCD97-like_C"/>
    <property type="match status" value="1"/>
</dbReference>
<dbReference type="Proteomes" id="UP000035681">
    <property type="component" value="Unplaced"/>
</dbReference>
<dbReference type="PANTHER" id="PTHR31840:SF1">
    <property type="entry name" value="COILED-COIL DOMAIN-CONTAINING PROTEIN 97"/>
    <property type="match status" value="1"/>
</dbReference>
<dbReference type="Pfam" id="PF02213">
    <property type="entry name" value="GYF"/>
    <property type="match status" value="1"/>
</dbReference>
<dbReference type="InterPro" id="IPR035445">
    <property type="entry name" value="GYF-like_dom_sf"/>
</dbReference>
<feature type="compositionally biased region" description="Polar residues" evidence="1">
    <location>
        <begin position="419"/>
        <end position="436"/>
    </location>
</feature>
<dbReference type="InterPro" id="IPR003169">
    <property type="entry name" value="GYF"/>
</dbReference>
<evidence type="ECO:0000259" key="2">
    <source>
        <dbReference type="PROSITE" id="PS50829"/>
    </source>
</evidence>
<feature type="region of interest" description="Disordered" evidence="1">
    <location>
        <begin position="419"/>
        <end position="452"/>
    </location>
</feature>
<reference evidence="4" key="1">
    <citation type="submission" date="2024-02" db="UniProtKB">
        <authorList>
            <consortium name="WormBaseParasite"/>
        </authorList>
    </citation>
    <scope>IDENTIFICATION</scope>
</reference>
<dbReference type="SMART" id="SM00444">
    <property type="entry name" value="GYF"/>
    <property type="match status" value="1"/>
</dbReference>